<comment type="similarity">
    <text evidence="5">Belongs to the PINc/VapC protein family.</text>
</comment>
<reference evidence="7 8" key="1">
    <citation type="submission" date="2018-05" db="EMBL/GenBank/DDBJ databases">
        <title>Genomic Encyclopedia of Type Strains, Phase IV (KMG-IV): sequencing the most valuable type-strain genomes for metagenomic binning, comparative biology and taxonomic classification.</title>
        <authorList>
            <person name="Goeker M."/>
        </authorList>
    </citation>
    <scope>NUCLEOTIDE SEQUENCE [LARGE SCALE GENOMIC DNA]</scope>
    <source>
        <strain evidence="7 8">DSM 14263</strain>
    </source>
</reference>
<dbReference type="SUPFAM" id="SSF88723">
    <property type="entry name" value="PIN domain-like"/>
    <property type="match status" value="1"/>
</dbReference>
<dbReference type="InterPro" id="IPR006226">
    <property type="entry name" value="Mtu_PIN"/>
</dbReference>
<keyword evidence="4 5" id="KW-0378">Hydrolase</keyword>
<feature type="domain" description="PIN" evidence="6">
    <location>
        <begin position="2"/>
        <end position="136"/>
    </location>
</feature>
<gene>
    <name evidence="5" type="primary">vapC</name>
    <name evidence="7" type="ORF">C7456_104110</name>
</gene>
<dbReference type="NCBIfam" id="TIGR00028">
    <property type="entry name" value="Mtu_PIN_fam"/>
    <property type="match status" value="1"/>
</dbReference>
<comment type="caution">
    <text evidence="7">The sequence shown here is derived from an EMBL/GenBank/DDBJ whole genome shotgun (WGS) entry which is preliminary data.</text>
</comment>
<dbReference type="GO" id="GO:0004540">
    <property type="term" value="F:RNA nuclease activity"/>
    <property type="evidence" value="ECO:0007669"/>
    <property type="project" value="InterPro"/>
</dbReference>
<evidence type="ECO:0000313" key="7">
    <source>
        <dbReference type="EMBL" id="PWK89759.1"/>
    </source>
</evidence>
<dbReference type="GO" id="GO:0016788">
    <property type="term" value="F:hydrolase activity, acting on ester bonds"/>
    <property type="evidence" value="ECO:0007669"/>
    <property type="project" value="InterPro"/>
</dbReference>
<comment type="cofactor">
    <cofactor evidence="5">
        <name>Mg(2+)</name>
        <dbReference type="ChEBI" id="CHEBI:18420"/>
    </cofactor>
</comment>
<evidence type="ECO:0000313" key="8">
    <source>
        <dbReference type="Proteomes" id="UP000245812"/>
    </source>
</evidence>
<keyword evidence="5" id="KW-0800">Toxin</keyword>
<dbReference type="InterPro" id="IPR002716">
    <property type="entry name" value="PIN_dom"/>
</dbReference>
<dbReference type="EC" id="3.1.-.-" evidence="5"/>
<proteinExistence type="inferred from homology"/>
<keyword evidence="2 5" id="KW-0540">Nuclease</keyword>
<feature type="binding site" evidence="5">
    <location>
        <position position="109"/>
    </location>
    <ligand>
        <name>Mg(2+)</name>
        <dbReference type="ChEBI" id="CHEBI:18420"/>
    </ligand>
</feature>
<evidence type="ECO:0000256" key="4">
    <source>
        <dbReference type="ARBA" id="ARBA00022801"/>
    </source>
</evidence>
<accession>A0A316IAM1</accession>
<feature type="binding site" evidence="5">
    <location>
        <position position="5"/>
    </location>
    <ligand>
        <name>Mg(2+)</name>
        <dbReference type="ChEBI" id="CHEBI:18420"/>
    </ligand>
</feature>
<evidence type="ECO:0000256" key="3">
    <source>
        <dbReference type="ARBA" id="ARBA00022723"/>
    </source>
</evidence>
<dbReference type="HAMAP" id="MF_00265">
    <property type="entry name" value="VapC_Nob1"/>
    <property type="match status" value="1"/>
</dbReference>
<organism evidence="7 8">
    <name type="scientific">Fulvimonas soli</name>
    <dbReference type="NCBI Taxonomy" id="155197"/>
    <lineage>
        <taxon>Bacteria</taxon>
        <taxon>Pseudomonadati</taxon>
        <taxon>Pseudomonadota</taxon>
        <taxon>Gammaproteobacteria</taxon>
        <taxon>Lysobacterales</taxon>
        <taxon>Rhodanobacteraceae</taxon>
        <taxon>Fulvimonas</taxon>
    </lineage>
</organism>
<evidence type="ECO:0000256" key="1">
    <source>
        <dbReference type="ARBA" id="ARBA00022649"/>
    </source>
</evidence>
<protein>
    <recommendedName>
        <fullName evidence="5">Ribonuclease VapC</fullName>
        <shortName evidence="5">RNase VapC</shortName>
        <ecNumber evidence="5">3.1.-.-</ecNumber>
    </recommendedName>
    <alternativeName>
        <fullName evidence="5">Toxin VapC</fullName>
    </alternativeName>
</protein>
<dbReference type="Gene3D" id="3.40.50.1010">
    <property type="entry name" value="5'-nuclease"/>
    <property type="match status" value="1"/>
</dbReference>
<evidence type="ECO:0000259" key="6">
    <source>
        <dbReference type="Pfam" id="PF01850"/>
    </source>
</evidence>
<dbReference type="InterPro" id="IPR029060">
    <property type="entry name" value="PIN-like_dom_sf"/>
</dbReference>
<dbReference type="RefSeq" id="WP_170120189.1">
    <property type="nucleotide sequence ID" value="NZ_MSZV01000007.1"/>
</dbReference>
<dbReference type="GO" id="GO:0045926">
    <property type="term" value="P:negative regulation of growth"/>
    <property type="evidence" value="ECO:0007669"/>
    <property type="project" value="UniProtKB-ARBA"/>
</dbReference>
<dbReference type="GO" id="GO:0090729">
    <property type="term" value="F:toxin activity"/>
    <property type="evidence" value="ECO:0007669"/>
    <property type="project" value="UniProtKB-KW"/>
</dbReference>
<comment type="function">
    <text evidence="5">Toxic component of a toxin-antitoxin (TA) system. An RNase.</text>
</comment>
<keyword evidence="1 5" id="KW-1277">Toxin-antitoxin system</keyword>
<dbReference type="InterPro" id="IPR022907">
    <property type="entry name" value="VapC_family"/>
</dbReference>
<name>A0A316IAM1_9GAMM</name>
<dbReference type="GO" id="GO:0000287">
    <property type="term" value="F:magnesium ion binding"/>
    <property type="evidence" value="ECO:0007669"/>
    <property type="project" value="UniProtKB-UniRule"/>
</dbReference>
<sequence>MIAVDTNILAYAHRPDYRDEHAPARDALAELIGGARSWTVPWPCVHEFLALVTNARAFREPSPIDIAWAAVRAWFDSPGFIRIGESAQHLQTLERIARQGKIRAAMYHDARIAAICIDNGVSEFWTADRDFSRFPELRLRNPLVA</sequence>
<dbReference type="Pfam" id="PF01850">
    <property type="entry name" value="PIN"/>
    <property type="match status" value="1"/>
</dbReference>
<keyword evidence="3 5" id="KW-0479">Metal-binding</keyword>
<dbReference type="Proteomes" id="UP000245812">
    <property type="component" value="Unassembled WGS sequence"/>
</dbReference>
<evidence type="ECO:0000256" key="2">
    <source>
        <dbReference type="ARBA" id="ARBA00022722"/>
    </source>
</evidence>
<keyword evidence="8" id="KW-1185">Reference proteome</keyword>
<dbReference type="EMBL" id="QGHC01000004">
    <property type="protein sequence ID" value="PWK89759.1"/>
    <property type="molecule type" value="Genomic_DNA"/>
</dbReference>
<keyword evidence="5" id="KW-0460">Magnesium</keyword>
<dbReference type="AlphaFoldDB" id="A0A316IAM1"/>
<evidence type="ECO:0000256" key="5">
    <source>
        <dbReference type="HAMAP-Rule" id="MF_00265"/>
    </source>
</evidence>